<comment type="caution">
    <text evidence="1">The sequence shown here is derived from an EMBL/GenBank/DDBJ whole genome shotgun (WGS) entry which is preliminary data.</text>
</comment>
<reference evidence="1 2" key="2">
    <citation type="journal article" date="2021" name="Curr. Genet.">
        <title>Genetic response to nitrogen starvation in the aggressive Eucalyptus foliar pathogen Teratosphaeria destructans.</title>
        <authorList>
            <person name="Havenga M."/>
            <person name="Wingfield B.D."/>
            <person name="Wingfield M.J."/>
            <person name="Dreyer L.L."/>
            <person name="Roets F."/>
            <person name="Aylward J."/>
        </authorList>
    </citation>
    <scope>NUCLEOTIDE SEQUENCE [LARGE SCALE GENOMIC DNA]</scope>
    <source>
        <strain evidence="1">CMW44962</strain>
    </source>
</reference>
<name>A0A9W7SUU4_9PEZI</name>
<sequence>MAEGRRVMSARQVLGDTNLFVASENDEAAAARLPALRGTQCPEGNWTTAILGEPTLQLALGGIVWQAAEVKDLGALAKESSHIAASIEWASHYARGAGWVIARRSRLLNE</sequence>
<accession>A0A9W7SUU4</accession>
<dbReference type="EMBL" id="RIBY02001224">
    <property type="protein sequence ID" value="KAH9831060.1"/>
    <property type="molecule type" value="Genomic_DNA"/>
</dbReference>
<organism evidence="1 2">
    <name type="scientific">Teratosphaeria destructans</name>
    <dbReference type="NCBI Taxonomy" id="418781"/>
    <lineage>
        <taxon>Eukaryota</taxon>
        <taxon>Fungi</taxon>
        <taxon>Dikarya</taxon>
        <taxon>Ascomycota</taxon>
        <taxon>Pezizomycotina</taxon>
        <taxon>Dothideomycetes</taxon>
        <taxon>Dothideomycetidae</taxon>
        <taxon>Mycosphaerellales</taxon>
        <taxon>Teratosphaeriaceae</taxon>
        <taxon>Teratosphaeria</taxon>
    </lineage>
</organism>
<protein>
    <submittedName>
        <fullName evidence="1">Uncharacterized protein</fullName>
    </submittedName>
</protein>
<reference evidence="1 2" key="1">
    <citation type="journal article" date="2018" name="IMA Fungus">
        <title>IMA Genome-F 10: Nine draft genome sequences of Claviceps purpurea s.lat., including C. arundinis, C. humidiphila, and C. cf. spartinae, pseudomolecules for the pitch canker pathogen Fusarium circinatum, draft genome of Davidsoniella eucalypti, Grosmannia galeiformis, Quambalaria eucalypti, and Teratosphaeria destructans.</title>
        <authorList>
            <person name="Wingfield B.D."/>
            <person name="Liu M."/>
            <person name="Nguyen H.D."/>
            <person name="Lane F.A."/>
            <person name="Morgan S.W."/>
            <person name="De Vos L."/>
            <person name="Wilken P.M."/>
            <person name="Duong T.A."/>
            <person name="Aylward J."/>
            <person name="Coetzee M.P."/>
            <person name="Dadej K."/>
            <person name="De Beer Z.W."/>
            <person name="Findlay W."/>
            <person name="Havenga M."/>
            <person name="Kolarik M."/>
            <person name="Menzies J.G."/>
            <person name="Naidoo K."/>
            <person name="Pochopski O."/>
            <person name="Shoukouhi P."/>
            <person name="Santana Q.C."/>
            <person name="Seifert K.A."/>
            <person name="Soal N."/>
            <person name="Steenkamp E.T."/>
            <person name="Tatham C.T."/>
            <person name="van der Nest M.A."/>
            <person name="Wingfield M.J."/>
        </authorList>
    </citation>
    <scope>NUCLEOTIDE SEQUENCE [LARGE SCALE GENOMIC DNA]</scope>
    <source>
        <strain evidence="1">CMW44962</strain>
    </source>
</reference>
<dbReference type="AlphaFoldDB" id="A0A9W7SUU4"/>
<gene>
    <name evidence="1" type="ORF">Tdes44962_MAKER02137</name>
</gene>
<dbReference type="Proteomes" id="UP001138500">
    <property type="component" value="Unassembled WGS sequence"/>
</dbReference>
<keyword evidence="2" id="KW-1185">Reference proteome</keyword>
<evidence type="ECO:0000313" key="1">
    <source>
        <dbReference type="EMBL" id="KAH9831060.1"/>
    </source>
</evidence>
<proteinExistence type="predicted"/>
<evidence type="ECO:0000313" key="2">
    <source>
        <dbReference type="Proteomes" id="UP001138500"/>
    </source>
</evidence>